<name>A0AAV0J4J5_9ROSI</name>
<dbReference type="AlphaFoldDB" id="A0AAV0J4J5"/>
<sequence>MQIGQDAKQPGAQLLDIIYS</sequence>
<protein>
    <submittedName>
        <fullName evidence="1">Uncharacterized protein</fullName>
    </submittedName>
</protein>
<evidence type="ECO:0000313" key="2">
    <source>
        <dbReference type="Proteomes" id="UP001154282"/>
    </source>
</evidence>
<evidence type="ECO:0000313" key="1">
    <source>
        <dbReference type="EMBL" id="CAI0404701.1"/>
    </source>
</evidence>
<dbReference type="Proteomes" id="UP001154282">
    <property type="component" value="Unassembled WGS sequence"/>
</dbReference>
<comment type="caution">
    <text evidence="1">The sequence shown here is derived from an EMBL/GenBank/DDBJ whole genome shotgun (WGS) entry which is preliminary data.</text>
</comment>
<accession>A0AAV0J4J5</accession>
<organism evidence="1 2">
    <name type="scientific">Linum tenue</name>
    <dbReference type="NCBI Taxonomy" id="586396"/>
    <lineage>
        <taxon>Eukaryota</taxon>
        <taxon>Viridiplantae</taxon>
        <taxon>Streptophyta</taxon>
        <taxon>Embryophyta</taxon>
        <taxon>Tracheophyta</taxon>
        <taxon>Spermatophyta</taxon>
        <taxon>Magnoliopsida</taxon>
        <taxon>eudicotyledons</taxon>
        <taxon>Gunneridae</taxon>
        <taxon>Pentapetalae</taxon>
        <taxon>rosids</taxon>
        <taxon>fabids</taxon>
        <taxon>Malpighiales</taxon>
        <taxon>Linaceae</taxon>
        <taxon>Linum</taxon>
    </lineage>
</organism>
<dbReference type="EMBL" id="CAMGYJ010000004">
    <property type="protein sequence ID" value="CAI0404701.1"/>
    <property type="molecule type" value="Genomic_DNA"/>
</dbReference>
<gene>
    <name evidence="1" type="ORF">LITE_LOCUS12578</name>
</gene>
<keyword evidence="2" id="KW-1185">Reference proteome</keyword>
<reference evidence="1" key="1">
    <citation type="submission" date="2022-08" db="EMBL/GenBank/DDBJ databases">
        <authorList>
            <person name="Gutierrez-Valencia J."/>
        </authorList>
    </citation>
    <scope>NUCLEOTIDE SEQUENCE</scope>
</reference>
<proteinExistence type="predicted"/>